<dbReference type="InterPro" id="IPR002477">
    <property type="entry name" value="Peptidoglycan-bd-like"/>
</dbReference>
<dbReference type="Pfam" id="PF01471">
    <property type="entry name" value="PG_binding_1"/>
    <property type="match status" value="1"/>
</dbReference>
<reference evidence="3 4" key="1">
    <citation type="submission" date="2020-08" db="EMBL/GenBank/DDBJ databases">
        <title>Genomic Encyclopedia of Type Strains, Phase IV (KMG-IV): sequencing the most valuable type-strain genomes for metagenomic binning, comparative biology and taxonomic classification.</title>
        <authorList>
            <person name="Goeker M."/>
        </authorList>
    </citation>
    <scope>NUCLEOTIDE SEQUENCE [LARGE SCALE GENOMIC DNA]</scope>
    <source>
        <strain evidence="3 4">DSM 103570</strain>
    </source>
</reference>
<evidence type="ECO:0008006" key="5">
    <source>
        <dbReference type="Google" id="ProtNLM"/>
    </source>
</evidence>
<organism evidence="3 4">
    <name type="scientific">Aurantimonas endophytica</name>
    <dbReference type="NCBI Taxonomy" id="1522175"/>
    <lineage>
        <taxon>Bacteria</taxon>
        <taxon>Pseudomonadati</taxon>
        <taxon>Pseudomonadota</taxon>
        <taxon>Alphaproteobacteria</taxon>
        <taxon>Hyphomicrobiales</taxon>
        <taxon>Aurantimonadaceae</taxon>
        <taxon>Aurantimonas</taxon>
    </lineage>
</organism>
<dbReference type="InterPro" id="IPR036365">
    <property type="entry name" value="PGBD-like_sf"/>
</dbReference>
<keyword evidence="4" id="KW-1185">Reference proteome</keyword>
<protein>
    <recommendedName>
        <fullName evidence="5">Peptidoglycan binding protein</fullName>
    </recommendedName>
</protein>
<proteinExistence type="predicted"/>
<evidence type="ECO:0000259" key="2">
    <source>
        <dbReference type="Pfam" id="PF11860"/>
    </source>
</evidence>
<dbReference type="InterPro" id="IPR024408">
    <property type="entry name" value="Muramidase"/>
</dbReference>
<feature type="domain" description="N-acetylmuramidase" evidence="2">
    <location>
        <begin position="21"/>
        <end position="191"/>
    </location>
</feature>
<dbReference type="SUPFAM" id="SSF53955">
    <property type="entry name" value="Lysozyme-like"/>
    <property type="match status" value="1"/>
</dbReference>
<evidence type="ECO:0000313" key="3">
    <source>
        <dbReference type="EMBL" id="MBB4004481.1"/>
    </source>
</evidence>
<dbReference type="SUPFAM" id="SSF47090">
    <property type="entry name" value="PGBD-like"/>
    <property type="match status" value="1"/>
</dbReference>
<dbReference type="InterPro" id="IPR023346">
    <property type="entry name" value="Lysozyme-like_dom_sf"/>
</dbReference>
<dbReference type="Pfam" id="PF11860">
    <property type="entry name" value="Muramidase"/>
    <property type="match status" value="1"/>
</dbReference>
<dbReference type="InterPro" id="IPR036366">
    <property type="entry name" value="PGBDSf"/>
</dbReference>
<accession>A0A7W6HG08</accession>
<gene>
    <name evidence="3" type="ORF">GGR03_003576</name>
</gene>
<dbReference type="EMBL" id="JACIEM010000005">
    <property type="protein sequence ID" value="MBB4004481.1"/>
    <property type="molecule type" value="Genomic_DNA"/>
</dbReference>
<comment type="caution">
    <text evidence="3">The sequence shown here is derived from an EMBL/GenBank/DDBJ whole genome shotgun (WGS) entry which is preliminary data.</text>
</comment>
<evidence type="ECO:0000259" key="1">
    <source>
        <dbReference type="Pfam" id="PF01471"/>
    </source>
</evidence>
<dbReference type="RefSeq" id="WP_183210105.1">
    <property type="nucleotide sequence ID" value="NZ_JAAAMM010000005.1"/>
</dbReference>
<evidence type="ECO:0000313" key="4">
    <source>
        <dbReference type="Proteomes" id="UP000588647"/>
    </source>
</evidence>
<feature type="domain" description="Peptidoglycan binding-like" evidence="1">
    <location>
        <begin position="211"/>
        <end position="266"/>
    </location>
</feature>
<name>A0A7W6HG08_9HYPH</name>
<dbReference type="Proteomes" id="UP000588647">
    <property type="component" value="Unassembled WGS sequence"/>
</dbReference>
<sequence>MAVDRMVVAAARRAGEAAGVDPAVLLAVALVETRGVALAVFDGRAEPLIRFEGHYFDRLLAGPARQRARAEGLAHPRAGAVANPGAQSARWRLFERAAVIDAAAAIASTSWGLCQVMGAHWQALGYGRAEEFRHTARLSADGQFAIGARFLKLGHLHRRLADGDHAGFARRYNGPAYKRNRYDEKIAAAWREAGRLLAAPAEEPTLARGARGEAVKLLQAGLRQHGHAISVDGVFGALTEAALRAFQHSVSLAGTGIADAATLEKLARPPFAR</sequence>
<dbReference type="AlphaFoldDB" id="A0A7W6HG08"/>
<dbReference type="Gene3D" id="1.10.101.10">
    <property type="entry name" value="PGBD-like superfamily/PGBD"/>
    <property type="match status" value="1"/>
</dbReference>